<evidence type="ECO:0000256" key="7">
    <source>
        <dbReference type="ARBA" id="ARBA00023134"/>
    </source>
</evidence>
<feature type="binding site" evidence="8">
    <location>
        <begin position="12"/>
        <end position="18"/>
    </location>
    <ligand>
        <name>GTP</name>
        <dbReference type="ChEBI" id="CHEBI:37565"/>
    </ligand>
</feature>
<dbReference type="GO" id="GO:0004019">
    <property type="term" value="F:adenylosuccinate synthase activity"/>
    <property type="evidence" value="ECO:0007669"/>
    <property type="project" value="UniProtKB-EC"/>
</dbReference>
<organism evidence="11 12">
    <name type="scientific">Nannocystis pusilla</name>
    <dbReference type="NCBI Taxonomy" id="889268"/>
    <lineage>
        <taxon>Bacteria</taxon>
        <taxon>Pseudomonadati</taxon>
        <taxon>Myxococcota</taxon>
        <taxon>Polyangia</taxon>
        <taxon>Nannocystales</taxon>
        <taxon>Nannocystaceae</taxon>
        <taxon>Nannocystis</taxon>
    </lineage>
</organism>
<comment type="catalytic activity">
    <reaction evidence="8 10">
        <text>IMP + L-aspartate + GTP = N(6)-(1,2-dicarboxyethyl)-AMP + GDP + phosphate + 2 H(+)</text>
        <dbReference type="Rhea" id="RHEA:15753"/>
        <dbReference type="ChEBI" id="CHEBI:15378"/>
        <dbReference type="ChEBI" id="CHEBI:29991"/>
        <dbReference type="ChEBI" id="CHEBI:37565"/>
        <dbReference type="ChEBI" id="CHEBI:43474"/>
        <dbReference type="ChEBI" id="CHEBI:57567"/>
        <dbReference type="ChEBI" id="CHEBI:58053"/>
        <dbReference type="ChEBI" id="CHEBI:58189"/>
        <dbReference type="EC" id="6.3.4.4"/>
    </reaction>
</comment>
<dbReference type="NCBIfam" id="TIGR00184">
    <property type="entry name" value="purA"/>
    <property type="match status" value="1"/>
</dbReference>
<evidence type="ECO:0000313" key="11">
    <source>
        <dbReference type="EMBL" id="MBZ5713158.1"/>
    </source>
</evidence>
<keyword evidence="8" id="KW-0963">Cytoplasm</keyword>
<feature type="binding site" evidence="8">
    <location>
        <position position="40"/>
    </location>
    <ligand>
        <name>Mg(2+)</name>
        <dbReference type="ChEBI" id="CHEBI:18420"/>
    </ligand>
</feature>
<dbReference type="InterPro" id="IPR033128">
    <property type="entry name" value="Adenylosuccin_syn_Lys_AS"/>
</dbReference>
<dbReference type="Pfam" id="PF00709">
    <property type="entry name" value="Adenylsucc_synt"/>
    <property type="match status" value="1"/>
</dbReference>
<feature type="active site" evidence="9">
    <location>
        <position position="140"/>
    </location>
</feature>
<dbReference type="Gene3D" id="3.40.440.10">
    <property type="entry name" value="Adenylosuccinate Synthetase, subunit A, domain 1"/>
    <property type="match status" value="1"/>
</dbReference>
<dbReference type="PROSITE" id="PS00513">
    <property type="entry name" value="ADENYLOSUCCIN_SYN_2"/>
    <property type="match status" value="1"/>
</dbReference>
<feature type="binding site" evidence="8">
    <location>
        <begin position="299"/>
        <end position="305"/>
    </location>
    <ligand>
        <name>substrate</name>
    </ligand>
</feature>
<dbReference type="RefSeq" id="WP_224194902.1">
    <property type="nucleotide sequence ID" value="NZ_JAIRAU010000039.1"/>
</dbReference>
<sequence>MTTLIVVGAQWGDEGKGKVVDYLASQAQLVARYAGGNNAGHTLVIGGRKLVTHLVPSGCAYPGTLCVLGAGMVIDVEVFRAEVEELQSAGMLHGGELRVSGDAHVIFPHHRLLDGLREDRAQAAKIGTTRRGIGPAYEAKAGRRGVRVRDLFRPERLRARLELAKEVVDAEIARLLSSERVDVAAELARAEAWAAWLAGKVCDTGELVDAAIRAGKRVLFEGAQGALLDLDHGTYPFVTSSTTLAGGVCSGIGIGPTAIGGAWGISKAYATRVGAGPFPTKLEGELGDQLRRAGDEFGATTGRPRDCGWLDLPALRYAARLNGLTGLCITKIDVLAAMPEVQVCRRYADGAAPGEVELDEVTPVLSPVPGWGDPSLRGRISAARRLEDLPAAVRAYLDLIADEVGVPIALVSLGADREQTILLRDPF</sequence>
<dbReference type="InterPro" id="IPR042109">
    <property type="entry name" value="Adenylosuccinate_synth_dom1"/>
</dbReference>
<keyword evidence="4 8" id="KW-0547">Nucleotide-binding</keyword>
<dbReference type="InterPro" id="IPR042111">
    <property type="entry name" value="Adenylosuccinate_synth_dom3"/>
</dbReference>
<keyword evidence="3 8" id="KW-0479">Metal-binding</keyword>
<dbReference type="PROSITE" id="PS01266">
    <property type="entry name" value="ADENYLOSUCCIN_SYN_1"/>
    <property type="match status" value="1"/>
</dbReference>
<feature type="binding site" description="in other chain" evidence="8">
    <location>
        <begin position="13"/>
        <end position="16"/>
    </location>
    <ligand>
        <name>IMP</name>
        <dbReference type="ChEBI" id="CHEBI:58053"/>
        <note>ligand shared between dimeric partners</note>
    </ligand>
</feature>
<evidence type="ECO:0000256" key="1">
    <source>
        <dbReference type="ARBA" id="ARBA00011738"/>
    </source>
</evidence>
<dbReference type="PANTHER" id="PTHR11846:SF0">
    <property type="entry name" value="ADENYLOSUCCINATE SYNTHETASE"/>
    <property type="match status" value="1"/>
</dbReference>
<feature type="binding site" evidence="8">
    <location>
        <begin position="331"/>
        <end position="333"/>
    </location>
    <ligand>
        <name>GTP</name>
        <dbReference type="ChEBI" id="CHEBI:37565"/>
    </ligand>
</feature>
<evidence type="ECO:0000256" key="9">
    <source>
        <dbReference type="PROSITE-ProRule" id="PRU10134"/>
    </source>
</evidence>
<feature type="active site" description="Proton donor" evidence="8">
    <location>
        <position position="41"/>
    </location>
</feature>
<keyword evidence="5 8" id="KW-0658">Purine biosynthesis</keyword>
<evidence type="ECO:0000313" key="12">
    <source>
        <dbReference type="Proteomes" id="UP001139031"/>
    </source>
</evidence>
<gene>
    <name evidence="8" type="primary">purA</name>
    <name evidence="11" type="ORF">K7C98_28320</name>
</gene>
<comment type="cofactor">
    <cofactor evidence="8">
        <name>Mg(2+)</name>
        <dbReference type="ChEBI" id="CHEBI:18420"/>
    </cofactor>
    <text evidence="8">Binds 1 Mg(2+) ion per subunit.</text>
</comment>
<feature type="binding site" evidence="8">
    <location>
        <position position="143"/>
    </location>
    <ligand>
        <name>IMP</name>
        <dbReference type="ChEBI" id="CHEBI:58053"/>
        <note>ligand shared between dimeric partners</note>
    </ligand>
</feature>
<dbReference type="HAMAP" id="MF_00011">
    <property type="entry name" value="Adenylosucc_synth"/>
    <property type="match status" value="1"/>
</dbReference>
<comment type="caution">
    <text evidence="11">The sequence shown here is derived from an EMBL/GenBank/DDBJ whole genome shotgun (WGS) entry which is preliminary data.</text>
</comment>
<feature type="binding site" description="in other chain" evidence="8">
    <location>
        <position position="303"/>
    </location>
    <ligand>
        <name>IMP</name>
        <dbReference type="ChEBI" id="CHEBI:58053"/>
        <note>ligand shared between dimeric partners</note>
    </ligand>
</feature>
<comment type="subunit">
    <text evidence="1 8">Homodimer.</text>
</comment>
<comment type="similarity">
    <text evidence="8 10">Belongs to the adenylosuccinate synthetase family.</text>
</comment>
<proteinExistence type="inferred from homology"/>
<feature type="binding site" description="in other chain" evidence="8">
    <location>
        <begin position="38"/>
        <end position="41"/>
    </location>
    <ligand>
        <name>IMP</name>
        <dbReference type="ChEBI" id="CHEBI:58053"/>
        <note>ligand shared between dimeric partners</note>
    </ligand>
</feature>
<comment type="subcellular location">
    <subcellularLocation>
        <location evidence="8">Cytoplasm</location>
    </subcellularLocation>
</comment>
<dbReference type="PANTHER" id="PTHR11846">
    <property type="entry name" value="ADENYLOSUCCINATE SYNTHETASE"/>
    <property type="match status" value="1"/>
</dbReference>
<feature type="binding site" evidence="8">
    <location>
        <begin position="40"/>
        <end position="42"/>
    </location>
    <ligand>
        <name>GTP</name>
        <dbReference type="ChEBI" id="CHEBI:37565"/>
    </ligand>
</feature>
<keyword evidence="7 8" id="KW-0342">GTP-binding</keyword>
<dbReference type="SMART" id="SM00788">
    <property type="entry name" value="Adenylsucc_synt"/>
    <property type="match status" value="1"/>
</dbReference>
<comment type="function">
    <text evidence="8">Plays an important role in the de novo pathway of purine nucleotide biosynthesis. Catalyzes the first committed step in the biosynthesis of AMP from IMP.</text>
</comment>
<dbReference type="CDD" id="cd03108">
    <property type="entry name" value="AdSS"/>
    <property type="match status" value="1"/>
</dbReference>
<evidence type="ECO:0000256" key="4">
    <source>
        <dbReference type="ARBA" id="ARBA00022741"/>
    </source>
</evidence>
<keyword evidence="6 8" id="KW-0460">Magnesium</keyword>
<dbReference type="EC" id="6.3.4.4" evidence="8 10"/>
<evidence type="ECO:0000256" key="8">
    <source>
        <dbReference type="HAMAP-Rule" id="MF_00011"/>
    </source>
</evidence>
<dbReference type="InterPro" id="IPR027417">
    <property type="entry name" value="P-loop_NTPase"/>
</dbReference>
<name>A0ABS7TY05_9BACT</name>
<evidence type="ECO:0000256" key="5">
    <source>
        <dbReference type="ARBA" id="ARBA00022755"/>
    </source>
</evidence>
<dbReference type="Gene3D" id="3.90.170.10">
    <property type="entry name" value="Adenylosuccinate Synthetase, subunit A, domain 3"/>
    <property type="match status" value="1"/>
</dbReference>
<dbReference type="InterPro" id="IPR042110">
    <property type="entry name" value="Adenylosuccinate_synth_dom2"/>
</dbReference>
<accession>A0ABS7TY05</accession>
<dbReference type="InterPro" id="IPR001114">
    <property type="entry name" value="Adenylosuccinate_synthetase"/>
</dbReference>
<feature type="binding site" evidence="8">
    <location>
        <position position="13"/>
    </location>
    <ligand>
        <name>Mg(2+)</name>
        <dbReference type="ChEBI" id="CHEBI:18420"/>
    </ligand>
</feature>
<keyword evidence="12" id="KW-1185">Reference proteome</keyword>
<dbReference type="EMBL" id="JAIRAU010000039">
    <property type="protein sequence ID" value="MBZ5713158.1"/>
    <property type="molecule type" value="Genomic_DNA"/>
</dbReference>
<keyword evidence="2 8" id="KW-0436">Ligase</keyword>
<dbReference type="InterPro" id="IPR018220">
    <property type="entry name" value="Adenylosuccin_syn_GTP-bd"/>
</dbReference>
<dbReference type="Proteomes" id="UP001139031">
    <property type="component" value="Unassembled WGS sequence"/>
</dbReference>
<evidence type="ECO:0000256" key="6">
    <source>
        <dbReference type="ARBA" id="ARBA00022842"/>
    </source>
</evidence>
<dbReference type="Gene3D" id="1.10.300.10">
    <property type="entry name" value="Adenylosuccinate Synthetase, subunit A, domain 2"/>
    <property type="match status" value="1"/>
</dbReference>
<protein>
    <recommendedName>
        <fullName evidence="8 10">Adenylosuccinate synthetase</fullName>
        <shortName evidence="8">AMPSase</shortName>
        <shortName evidence="8">AdSS</shortName>
        <ecNumber evidence="8 10">6.3.4.4</ecNumber>
    </recommendedName>
    <alternativeName>
        <fullName evidence="8">IMP--aspartate ligase</fullName>
    </alternativeName>
</protein>
<comment type="pathway">
    <text evidence="8 10">Purine metabolism; AMP biosynthesis via de novo pathway; AMP from IMP: step 1/2.</text>
</comment>
<feature type="active site" description="Proton acceptor" evidence="8">
    <location>
        <position position="13"/>
    </location>
</feature>
<feature type="binding site" description="in other chain" evidence="8">
    <location>
        <position position="239"/>
    </location>
    <ligand>
        <name>IMP</name>
        <dbReference type="ChEBI" id="CHEBI:58053"/>
        <note>ligand shared between dimeric partners</note>
    </ligand>
</feature>
<evidence type="ECO:0000256" key="3">
    <source>
        <dbReference type="ARBA" id="ARBA00022723"/>
    </source>
</evidence>
<dbReference type="NCBIfam" id="NF002223">
    <property type="entry name" value="PRK01117.1"/>
    <property type="match status" value="1"/>
</dbReference>
<feature type="binding site" description="in other chain" evidence="8">
    <location>
        <position position="129"/>
    </location>
    <ligand>
        <name>IMP</name>
        <dbReference type="ChEBI" id="CHEBI:58053"/>
        <note>ligand shared between dimeric partners</note>
    </ligand>
</feature>
<feature type="binding site" evidence="8">
    <location>
        <begin position="412"/>
        <end position="414"/>
    </location>
    <ligand>
        <name>GTP</name>
        <dbReference type="ChEBI" id="CHEBI:37565"/>
    </ligand>
</feature>
<feature type="binding site" description="in other chain" evidence="8">
    <location>
        <position position="224"/>
    </location>
    <ligand>
        <name>IMP</name>
        <dbReference type="ChEBI" id="CHEBI:58053"/>
        <note>ligand shared between dimeric partners</note>
    </ligand>
</feature>
<feature type="binding site" evidence="8">
    <location>
        <position position="305"/>
    </location>
    <ligand>
        <name>GTP</name>
        <dbReference type="ChEBI" id="CHEBI:37565"/>
    </ligand>
</feature>
<evidence type="ECO:0000256" key="10">
    <source>
        <dbReference type="RuleBase" id="RU000520"/>
    </source>
</evidence>
<evidence type="ECO:0000256" key="2">
    <source>
        <dbReference type="ARBA" id="ARBA00022598"/>
    </source>
</evidence>
<dbReference type="SUPFAM" id="SSF52540">
    <property type="entry name" value="P-loop containing nucleoside triphosphate hydrolases"/>
    <property type="match status" value="1"/>
</dbReference>
<reference evidence="11" key="1">
    <citation type="submission" date="2021-08" db="EMBL/GenBank/DDBJ databases">
        <authorList>
            <person name="Stevens D.C."/>
        </authorList>
    </citation>
    <scope>NUCLEOTIDE SEQUENCE</scope>
    <source>
        <strain evidence="11">DSM 53165</strain>
    </source>
</reference>